<reference evidence="2" key="1">
    <citation type="submission" date="2020-05" db="EMBL/GenBank/DDBJ databases">
        <authorList>
            <person name="Zhu T."/>
            <person name="Keshari N."/>
            <person name="Lu X."/>
        </authorList>
    </citation>
    <scope>NUCLEOTIDE SEQUENCE</scope>
    <source>
        <strain evidence="2">NK1-12</strain>
    </source>
</reference>
<dbReference type="PRINTS" id="PR00834">
    <property type="entry name" value="PROTEASES2C"/>
</dbReference>
<dbReference type="PANTHER" id="PTHR22939">
    <property type="entry name" value="SERINE PROTEASE FAMILY S1C HTRA-RELATED"/>
    <property type="match status" value="1"/>
</dbReference>
<dbReference type="RefSeq" id="WP_316435268.1">
    <property type="nucleotide sequence ID" value="NZ_CP053586.1"/>
</dbReference>
<feature type="domain" description="TtsA-like Glycoside hydrolase family 108" evidence="1">
    <location>
        <begin position="73"/>
        <end position="139"/>
    </location>
</feature>
<dbReference type="AlphaFoldDB" id="A0AA96WFC4"/>
<dbReference type="GO" id="GO:0004252">
    <property type="term" value="F:serine-type endopeptidase activity"/>
    <property type="evidence" value="ECO:0007669"/>
    <property type="project" value="InterPro"/>
</dbReference>
<dbReference type="SUPFAM" id="SSF50494">
    <property type="entry name" value="Trypsin-like serine proteases"/>
    <property type="match status" value="1"/>
</dbReference>
<gene>
    <name evidence="2" type="ORF">HJG54_12395</name>
</gene>
<dbReference type="PANTHER" id="PTHR22939:SF129">
    <property type="entry name" value="SERINE PROTEASE HTRA2, MITOCHONDRIAL"/>
    <property type="match status" value="1"/>
</dbReference>
<dbReference type="InterPro" id="IPR023346">
    <property type="entry name" value="Lysozyme-like_dom_sf"/>
</dbReference>
<organism evidence="2">
    <name type="scientific">Leptolyngbya sp. NK1-12</name>
    <dbReference type="NCBI Taxonomy" id="2547451"/>
    <lineage>
        <taxon>Bacteria</taxon>
        <taxon>Bacillati</taxon>
        <taxon>Cyanobacteriota</taxon>
        <taxon>Cyanophyceae</taxon>
        <taxon>Leptolyngbyales</taxon>
        <taxon>Leptolyngbyaceae</taxon>
        <taxon>Leptolyngbya group</taxon>
        <taxon>Leptolyngbya</taxon>
    </lineage>
</organism>
<keyword evidence="2" id="KW-0378">Hydrolase</keyword>
<dbReference type="Pfam" id="PF05838">
    <property type="entry name" value="Glyco_hydro_108"/>
    <property type="match status" value="1"/>
</dbReference>
<keyword evidence="2" id="KW-0645">Protease</keyword>
<sequence length="432" mass="47114">MNVKSGRFKLSSVTPSLSLLVVSVLLLLMAPRLSSWVMQRLGKSAQPADPKFELAYDTIRELGNTAPGYGGLGGFNSYGITQLEYDRWRQLNGKPIRDLVEIENQEVRAIYQMHWHDGDCGRHLSPLDVTCLDSAVSFGVPQTKQLLANLPTDPTEAALEVVSRRERLRRSQLRPPLTPGKQLALRDGLRRDRILADLVADLPTQVIPSPMPEAVSPLPAAALSAEQIYSKIKPVTVEVWNSSHQGIASTAAGIILSPDGLILTNHHVVERNPSPSVKLADGRQFRGTVTSFDPELDLALIQLKRVNGLPITPFATSTAQVKVGDRVYAIGSPRGESWKMSSSQVIELNSTCANGTSPLRCIRTPDGFLQPGNSGGPLIDGSGQVIGVNRAVQQSTGEGVSIPIETIQDFLAQRMGQPHLIDPLPRRSRRWF</sequence>
<dbReference type="SUPFAM" id="SSF53955">
    <property type="entry name" value="Lysozyme-like"/>
    <property type="match status" value="1"/>
</dbReference>
<dbReference type="EMBL" id="CP053586">
    <property type="protein sequence ID" value="WNZ23570.1"/>
    <property type="molecule type" value="Genomic_DNA"/>
</dbReference>
<dbReference type="InterPro" id="IPR009003">
    <property type="entry name" value="Peptidase_S1_PA"/>
</dbReference>
<evidence type="ECO:0000259" key="1">
    <source>
        <dbReference type="Pfam" id="PF05838"/>
    </source>
</evidence>
<protein>
    <submittedName>
        <fullName evidence="2">Trypsin-like serine protease</fullName>
    </submittedName>
</protein>
<dbReference type="InterPro" id="IPR008565">
    <property type="entry name" value="TtsA-like_GH18_dom"/>
</dbReference>
<accession>A0AA96WFC4</accession>
<name>A0AA96WFC4_9CYAN</name>
<dbReference type="InterPro" id="IPR001940">
    <property type="entry name" value="Peptidase_S1C"/>
</dbReference>
<dbReference type="GO" id="GO:0006508">
    <property type="term" value="P:proteolysis"/>
    <property type="evidence" value="ECO:0007669"/>
    <property type="project" value="UniProtKB-KW"/>
</dbReference>
<proteinExistence type="predicted"/>
<evidence type="ECO:0000313" key="2">
    <source>
        <dbReference type="EMBL" id="WNZ23570.1"/>
    </source>
</evidence>
<dbReference type="Pfam" id="PF13365">
    <property type="entry name" value="Trypsin_2"/>
    <property type="match status" value="1"/>
</dbReference>
<dbReference type="Gene3D" id="2.40.10.120">
    <property type="match status" value="1"/>
</dbReference>